<feature type="region of interest" description="Disordered" evidence="1">
    <location>
        <begin position="66"/>
        <end position="89"/>
    </location>
</feature>
<dbReference type="SMART" id="SM01077">
    <property type="entry name" value="Cg6151-P"/>
    <property type="match status" value="1"/>
</dbReference>
<organism evidence="3 4">
    <name type="scientific">Tenebrio molitor</name>
    <name type="common">Yellow mealworm beetle</name>
    <dbReference type="NCBI Taxonomy" id="7067"/>
    <lineage>
        <taxon>Eukaryota</taxon>
        <taxon>Metazoa</taxon>
        <taxon>Ecdysozoa</taxon>
        <taxon>Arthropoda</taxon>
        <taxon>Hexapoda</taxon>
        <taxon>Insecta</taxon>
        <taxon>Pterygota</taxon>
        <taxon>Neoptera</taxon>
        <taxon>Endopterygota</taxon>
        <taxon>Coleoptera</taxon>
        <taxon>Polyphaga</taxon>
        <taxon>Cucujiformia</taxon>
        <taxon>Tenebrionidae</taxon>
        <taxon>Tenebrio</taxon>
    </lineage>
</organism>
<dbReference type="Proteomes" id="UP000719412">
    <property type="component" value="Unassembled WGS sequence"/>
</dbReference>
<keyword evidence="2" id="KW-1133">Transmembrane helix</keyword>
<dbReference type="InterPro" id="IPR051675">
    <property type="entry name" value="Endo/Exo/Phosphatase_dom_1"/>
</dbReference>
<feature type="compositionally biased region" description="Basic residues" evidence="1">
    <location>
        <begin position="76"/>
        <end position="89"/>
    </location>
</feature>
<feature type="transmembrane region" description="Helical" evidence="2">
    <location>
        <begin position="862"/>
        <end position="881"/>
    </location>
</feature>
<sequence length="1023" mass="113229">MVSGGTVERAPESTLPTNNLTAIRVCEVVDKKPPVVIDQPPTSVYHVSAVNRLTLSSAPMVQFSASMGQNSSLPKPGRRKSLRSFPRKSHTNANLSHTFTLNDNEEKIELLNINQASEEELMTLPSVNREIAKSIVEHRKAIGRFRKVEDLALVRGIGADKLEKLRPEICVTTRRNLSCASSRAQSFDSLRSADSRLTVKSNRLVNVNKANVFELQCVHGITQEIAAAIVHYRDKKGPFKQTSRKRDVTIVIDSDSRIAGQSINRERRRFRLLVAAIRKWVQNRDMNFAGTEFMFIYEAIRERLVTGHFRSSRGIYDLGVDLGIVPPEIRSGEFRSVERFDVEDLVKIKLVDRIRLDNISRFLTVSNADQDDIGGDFETPRSSILTNGFHIPSSNDRKSNGGPLKLPLRNGLSSSSLFDIFELLSAYSPRPILEDTFSFTRKGEPAIRLATWNLHDFSTEKANNPGVKEVVCRTILENGFSVVAVQEVPNVAALKLICDELNKPKLRRVNEWKDKNHNWNFCMLDMEGSQLGFIYDSDGAIDIELISLTQGPEETKEDCEVLIGSFKVGDLNLQLVNMKLNKMAKLEVLREKIKDLVSEEDMLLLFVDFSGISKVTDEWLTMGGLHSMFPPSMNTSYLSTKLGLAPQHISNILYNSKVQGQITGISGVVRQGLTHLAIPNGWNWGGPTSPFCPVWAELFLNSNMGTALTIEFSLIHSYDAGSVGEFHAWCWQRAPSVRTAVNRWDTVTASFSDKIAAIMARPGQDPTAKDDVPWWMKYLGRGVGTVGSISILVGNVLGLISGMWQIIAGFLVICCEAPCCCMFVDHVQRVSDWVDRRPYWNRALGYVLLSIPPIILSAGLSTIFGSGLIFTTGVIYGMMALGRKASRQDMAAAASPQFATSPTGLGGQSDHNTTLMEDPDESIKEVLLFTSNAIMHAFAVWFDRQQSSNVAPKRTNRTARCASGPINSENFGGRASAEEMRQAAAAETAPTTGTNRPNSLHANLVTNAQPISFTGPPLYDSNV</sequence>
<keyword evidence="2" id="KW-0812">Transmembrane</keyword>
<gene>
    <name evidence="3" type="ORF">GEV33_005462</name>
</gene>
<proteinExistence type="predicted"/>
<dbReference type="InterPro" id="IPR036691">
    <property type="entry name" value="Endo/exonu/phosph_ase_sf"/>
</dbReference>
<dbReference type="InterPro" id="IPR010994">
    <property type="entry name" value="RuvA_2-like"/>
</dbReference>
<feature type="transmembrane region" description="Helical" evidence="2">
    <location>
        <begin position="839"/>
        <end position="856"/>
    </location>
</feature>
<accession>A0A8J6HEI5</accession>
<evidence type="ECO:0000256" key="1">
    <source>
        <dbReference type="SAM" id="MobiDB-lite"/>
    </source>
</evidence>
<dbReference type="SUPFAM" id="SSF47781">
    <property type="entry name" value="RuvA domain 2-like"/>
    <property type="match status" value="2"/>
</dbReference>
<evidence type="ECO:0000313" key="4">
    <source>
        <dbReference type="Proteomes" id="UP000719412"/>
    </source>
</evidence>
<protein>
    <recommendedName>
        <fullName evidence="5">Endonuclease/exonuclease/phosphatase family domain-containing protein 1</fullName>
    </recommendedName>
</protein>
<dbReference type="SUPFAM" id="SSF56219">
    <property type="entry name" value="DNase I-like"/>
    <property type="match status" value="1"/>
</dbReference>
<dbReference type="AlphaFoldDB" id="A0A8J6HEI5"/>
<feature type="compositionally biased region" description="Polar residues" evidence="1">
    <location>
        <begin position="897"/>
        <end position="915"/>
    </location>
</feature>
<keyword evidence="4" id="KW-1185">Reference proteome</keyword>
<dbReference type="PANTHER" id="PTHR21180:SF32">
    <property type="entry name" value="ENDONUCLEASE_EXONUCLEASE_PHOSPHATASE FAMILY DOMAIN-CONTAINING PROTEIN 1"/>
    <property type="match status" value="1"/>
</dbReference>
<dbReference type="Pfam" id="PF10233">
    <property type="entry name" value="Cg6151-P"/>
    <property type="match status" value="1"/>
</dbReference>
<dbReference type="PANTHER" id="PTHR21180">
    <property type="entry name" value="ENDONUCLEASE/EXONUCLEASE/PHOSPHATASE FAMILY DOMAIN-CONTAINING PROTEIN 1"/>
    <property type="match status" value="1"/>
</dbReference>
<dbReference type="Pfam" id="PF12836">
    <property type="entry name" value="HHH_3"/>
    <property type="match status" value="2"/>
</dbReference>
<evidence type="ECO:0000313" key="3">
    <source>
        <dbReference type="EMBL" id="KAH0817330.1"/>
    </source>
</evidence>
<dbReference type="Gene3D" id="3.60.10.10">
    <property type="entry name" value="Endonuclease/exonuclease/phosphatase"/>
    <property type="match status" value="1"/>
</dbReference>
<dbReference type="GO" id="GO:0005886">
    <property type="term" value="C:plasma membrane"/>
    <property type="evidence" value="ECO:0007669"/>
    <property type="project" value="TreeGrafter"/>
</dbReference>
<evidence type="ECO:0000256" key="2">
    <source>
        <dbReference type="SAM" id="Phobius"/>
    </source>
</evidence>
<dbReference type="Gene3D" id="1.10.150.280">
    <property type="entry name" value="AF1531-like domain"/>
    <property type="match status" value="1"/>
</dbReference>
<dbReference type="InterPro" id="IPR019365">
    <property type="entry name" value="TVP18/Ca-channel_flower"/>
</dbReference>
<dbReference type="Gene3D" id="1.10.150.320">
    <property type="entry name" value="Photosystem II 12 kDa extrinsic protein"/>
    <property type="match status" value="1"/>
</dbReference>
<reference evidence="3" key="2">
    <citation type="submission" date="2021-08" db="EMBL/GenBank/DDBJ databases">
        <authorList>
            <person name="Eriksson T."/>
        </authorList>
    </citation>
    <scope>NUCLEOTIDE SEQUENCE</scope>
    <source>
        <strain evidence="3">Stoneville</strain>
        <tissue evidence="3">Whole head</tissue>
    </source>
</reference>
<feature type="region of interest" description="Disordered" evidence="1">
    <location>
        <begin position="953"/>
        <end position="1000"/>
    </location>
</feature>
<evidence type="ECO:0008006" key="5">
    <source>
        <dbReference type="Google" id="ProtNLM"/>
    </source>
</evidence>
<dbReference type="EMBL" id="JABDTM020019704">
    <property type="protein sequence ID" value="KAH0817330.1"/>
    <property type="molecule type" value="Genomic_DNA"/>
</dbReference>
<keyword evidence="2" id="KW-0472">Membrane</keyword>
<reference evidence="3" key="1">
    <citation type="journal article" date="2020" name="J Insects Food Feed">
        <title>The yellow mealworm (Tenebrio molitor) genome: a resource for the emerging insects as food and feed industry.</title>
        <authorList>
            <person name="Eriksson T."/>
            <person name="Andere A."/>
            <person name="Kelstrup H."/>
            <person name="Emery V."/>
            <person name="Picard C."/>
        </authorList>
    </citation>
    <scope>NUCLEOTIDE SEQUENCE</scope>
    <source>
        <strain evidence="3">Stoneville</strain>
        <tissue evidence="3">Whole head</tissue>
    </source>
</reference>
<name>A0A8J6HEI5_TENMO</name>
<feature type="compositionally biased region" description="Low complexity" evidence="1">
    <location>
        <begin position="982"/>
        <end position="994"/>
    </location>
</feature>
<comment type="caution">
    <text evidence="3">The sequence shown here is derived from an EMBL/GenBank/DDBJ whole genome shotgun (WGS) entry which is preliminary data.</text>
</comment>
<feature type="region of interest" description="Disordered" evidence="1">
    <location>
        <begin position="897"/>
        <end position="916"/>
    </location>
</feature>